<dbReference type="GO" id="GO:0005886">
    <property type="term" value="C:plasma membrane"/>
    <property type="evidence" value="ECO:0007669"/>
    <property type="project" value="TreeGrafter"/>
</dbReference>
<reference evidence="3" key="1">
    <citation type="submission" date="2016-01" db="EMBL/GenBank/DDBJ databases">
        <authorList>
            <person name="Mitreva M."/>
            <person name="Pepin K.H."/>
            <person name="Mihindukulasuriya K.A."/>
            <person name="Fulton R."/>
            <person name="Fronick C."/>
            <person name="O'Laughlin M."/>
            <person name="Miner T."/>
            <person name="Herter B."/>
            <person name="Rosa B.A."/>
            <person name="Cordes M."/>
            <person name="Tomlinson C."/>
            <person name="Wollam A."/>
            <person name="Palsikar V.B."/>
            <person name="Mardis E.R."/>
            <person name="Wilson R.K."/>
        </authorList>
    </citation>
    <scope>NUCLEOTIDE SEQUENCE [LARGE SCALE GENOMIC DNA]</scope>
    <source>
        <strain evidence="3">KA00185</strain>
    </source>
</reference>
<feature type="transmembrane region" description="Helical" evidence="1">
    <location>
        <begin position="12"/>
        <end position="39"/>
    </location>
</feature>
<dbReference type="SUPFAM" id="SSF141322">
    <property type="entry name" value="NfeD domain-like"/>
    <property type="match status" value="1"/>
</dbReference>
<sequence>MGALFWAILSGIMAILEIIIPGLVTIWFALSALIVMFLSNFIGDSLIQFLIFAVLSIIFLIFTRPVLRKYIEIQRKTNFDSSMKGTNIKVVKVVDTKKIEKEYEVKFKGSIWSGVSEEIFSSGEIAKIKGFRGNKIILEKNK</sequence>
<keyword evidence="3" id="KW-1185">Reference proteome</keyword>
<evidence type="ECO:0000256" key="1">
    <source>
        <dbReference type="SAM" id="Phobius"/>
    </source>
</evidence>
<protein>
    <submittedName>
        <fullName evidence="2">Nodulation efficiency protein D</fullName>
    </submittedName>
</protein>
<dbReference type="Gene3D" id="2.40.50.140">
    <property type="entry name" value="Nucleic acid-binding proteins"/>
    <property type="match status" value="1"/>
</dbReference>
<dbReference type="OrthoDB" id="95615at2"/>
<dbReference type="PATRIC" id="fig|157687.3.peg.1520"/>
<dbReference type="InterPro" id="IPR012340">
    <property type="entry name" value="NA-bd_OB-fold"/>
</dbReference>
<dbReference type="RefSeq" id="WP_018499262.1">
    <property type="nucleotide sequence ID" value="NZ_AP019829.2"/>
</dbReference>
<keyword evidence="1" id="KW-0472">Membrane</keyword>
<dbReference type="GeneID" id="84804890"/>
<name>A0A134A8L4_9FUSO</name>
<dbReference type="PANTHER" id="PTHR33507">
    <property type="entry name" value="INNER MEMBRANE PROTEIN YBBJ"/>
    <property type="match status" value="1"/>
</dbReference>
<dbReference type="InterPro" id="IPR052165">
    <property type="entry name" value="Membrane_assoc_protease"/>
</dbReference>
<proteinExistence type="predicted"/>
<accession>A0A134A8L4</accession>
<gene>
    <name evidence="2" type="ORF">HMPREF3180_01528</name>
</gene>
<dbReference type="Proteomes" id="UP000070483">
    <property type="component" value="Unassembled WGS sequence"/>
</dbReference>
<keyword evidence="1" id="KW-0812">Transmembrane</keyword>
<dbReference type="AlphaFoldDB" id="A0A134A8L4"/>
<evidence type="ECO:0000313" key="2">
    <source>
        <dbReference type="EMBL" id="KXB64065.1"/>
    </source>
</evidence>
<organism evidence="2 3">
    <name type="scientific">Leptotrichia wadei</name>
    <dbReference type="NCBI Taxonomy" id="157687"/>
    <lineage>
        <taxon>Bacteria</taxon>
        <taxon>Fusobacteriati</taxon>
        <taxon>Fusobacteriota</taxon>
        <taxon>Fusobacteriia</taxon>
        <taxon>Fusobacteriales</taxon>
        <taxon>Leptotrichiaceae</taxon>
        <taxon>Leptotrichia</taxon>
    </lineage>
</organism>
<feature type="transmembrane region" description="Helical" evidence="1">
    <location>
        <begin position="45"/>
        <end position="67"/>
    </location>
</feature>
<keyword evidence="1" id="KW-1133">Transmembrane helix</keyword>
<comment type="caution">
    <text evidence="2">The sequence shown here is derived from an EMBL/GenBank/DDBJ whole genome shotgun (WGS) entry which is preliminary data.</text>
</comment>
<evidence type="ECO:0000313" key="3">
    <source>
        <dbReference type="Proteomes" id="UP000070483"/>
    </source>
</evidence>
<dbReference type="PANTHER" id="PTHR33507:SF3">
    <property type="entry name" value="INNER MEMBRANE PROTEIN YBBJ"/>
    <property type="match status" value="1"/>
</dbReference>
<dbReference type="STRING" id="157687.HMPREF3180_01528"/>
<dbReference type="EMBL" id="LSDD01000106">
    <property type="protein sequence ID" value="KXB64065.1"/>
    <property type="molecule type" value="Genomic_DNA"/>
</dbReference>